<sequence>FYINKLLDRDTKDPTFYINIKLKELRDILREVLKDIYSISLIEEKLIVERYLLYYYLPELELY</sequence>
<keyword evidence="2" id="KW-1185">Reference proteome</keyword>
<evidence type="ECO:0000313" key="2">
    <source>
        <dbReference type="Proteomes" id="UP000235786"/>
    </source>
</evidence>
<name>A0A2J6QS73_HYAVF</name>
<dbReference type="EMBL" id="KZ613977">
    <property type="protein sequence ID" value="PMD29115.1"/>
    <property type="molecule type" value="Genomic_DNA"/>
</dbReference>
<accession>A0A2J6QS73</accession>
<reference evidence="1 2" key="1">
    <citation type="submission" date="2016-04" db="EMBL/GenBank/DDBJ databases">
        <title>A degradative enzymes factory behind the ericoid mycorrhizal symbiosis.</title>
        <authorList>
            <consortium name="DOE Joint Genome Institute"/>
            <person name="Martino E."/>
            <person name="Morin E."/>
            <person name="Grelet G."/>
            <person name="Kuo A."/>
            <person name="Kohler A."/>
            <person name="Daghino S."/>
            <person name="Barry K."/>
            <person name="Choi C."/>
            <person name="Cichocki N."/>
            <person name="Clum A."/>
            <person name="Copeland A."/>
            <person name="Hainaut M."/>
            <person name="Haridas S."/>
            <person name="Labutti K."/>
            <person name="Lindquist E."/>
            <person name="Lipzen A."/>
            <person name="Khouja H.-R."/>
            <person name="Murat C."/>
            <person name="Ohm R."/>
            <person name="Olson A."/>
            <person name="Spatafora J."/>
            <person name="Veneault-Fourrey C."/>
            <person name="Henrissat B."/>
            <person name="Grigoriev I."/>
            <person name="Martin F."/>
            <person name="Perotto S."/>
        </authorList>
    </citation>
    <scope>NUCLEOTIDE SEQUENCE [LARGE SCALE GENOMIC DNA]</scope>
    <source>
        <strain evidence="1 2">F</strain>
    </source>
</reference>
<gene>
    <name evidence="1" type="ORF">L207DRAFT_445881</name>
</gene>
<organism evidence="1 2">
    <name type="scientific">Hyaloscypha variabilis (strain UAMH 11265 / GT02V1 / F)</name>
    <name type="common">Meliniomyces variabilis</name>
    <dbReference type="NCBI Taxonomy" id="1149755"/>
    <lineage>
        <taxon>Eukaryota</taxon>
        <taxon>Fungi</taxon>
        <taxon>Dikarya</taxon>
        <taxon>Ascomycota</taxon>
        <taxon>Pezizomycotina</taxon>
        <taxon>Leotiomycetes</taxon>
        <taxon>Helotiales</taxon>
        <taxon>Hyaloscyphaceae</taxon>
        <taxon>Hyaloscypha</taxon>
        <taxon>Hyaloscypha variabilis</taxon>
    </lineage>
</organism>
<proteinExistence type="predicted"/>
<dbReference type="Proteomes" id="UP000235786">
    <property type="component" value="Unassembled WGS sequence"/>
</dbReference>
<protein>
    <submittedName>
        <fullName evidence="1">Uncharacterized protein</fullName>
    </submittedName>
</protein>
<dbReference type="AlphaFoldDB" id="A0A2J6QS73"/>
<dbReference type="OrthoDB" id="10042665at2759"/>
<feature type="non-terminal residue" evidence="1">
    <location>
        <position position="1"/>
    </location>
</feature>
<evidence type="ECO:0000313" key="1">
    <source>
        <dbReference type="EMBL" id="PMD29115.1"/>
    </source>
</evidence>